<dbReference type="InterPro" id="IPR026992">
    <property type="entry name" value="DIOX_N"/>
</dbReference>
<keyword evidence="1" id="KW-0560">Oxidoreductase</keyword>
<feature type="domain" description="Fe2OG dioxygenase" evidence="2">
    <location>
        <begin position="171"/>
        <end position="281"/>
    </location>
</feature>
<gene>
    <name evidence="3" type="ORF">CALCODRAFT_212544</name>
</gene>
<proteinExistence type="inferred from homology"/>
<dbReference type="STRING" id="1353952.A0A165HAJ6"/>
<organism evidence="3 4">
    <name type="scientific">Calocera cornea HHB12733</name>
    <dbReference type="NCBI Taxonomy" id="1353952"/>
    <lineage>
        <taxon>Eukaryota</taxon>
        <taxon>Fungi</taxon>
        <taxon>Dikarya</taxon>
        <taxon>Basidiomycota</taxon>
        <taxon>Agaricomycotina</taxon>
        <taxon>Dacrymycetes</taxon>
        <taxon>Dacrymycetales</taxon>
        <taxon>Dacrymycetaceae</taxon>
        <taxon>Calocera</taxon>
    </lineage>
</organism>
<dbReference type="Proteomes" id="UP000076842">
    <property type="component" value="Unassembled WGS sequence"/>
</dbReference>
<dbReference type="SUPFAM" id="SSF51197">
    <property type="entry name" value="Clavaminate synthase-like"/>
    <property type="match status" value="1"/>
</dbReference>
<dbReference type="Gene3D" id="2.60.120.330">
    <property type="entry name" value="B-lactam Antibiotic, Isopenicillin N Synthase, Chain"/>
    <property type="match status" value="1"/>
</dbReference>
<dbReference type="GO" id="GO:0016491">
    <property type="term" value="F:oxidoreductase activity"/>
    <property type="evidence" value="ECO:0007669"/>
    <property type="project" value="UniProtKB-KW"/>
</dbReference>
<protein>
    <submittedName>
        <fullName evidence="3">Clavaminate synthase-like protein</fullName>
    </submittedName>
</protein>
<dbReference type="InParanoid" id="A0A165HAJ6"/>
<dbReference type="Pfam" id="PF03171">
    <property type="entry name" value="2OG-FeII_Oxy"/>
    <property type="match status" value="1"/>
</dbReference>
<sequence length="331" mass="37102">MSPAPSSVPSAPAQQIPLIDLSLPPLQIRRAIQSACKDWGFFYLTNHGLPAASVHKLWEVTRTFFALPLEEKAAAGPWNGAENAGYRPVLPKVPKEQFDTRKWLAPPLAGVEAYQQPLPPYLEENRAFLDAFKRECAALGVRVLGYLEEGLGVEEGYFAQRHKYEEPSMDNFELMHYIPYTPEYAEKDVFRLGAHTDWGSLTLLFQESQPGLQVRPPTYDHASLPTASETWIDAPVVQDAVLVNVGDAMHIWSGGSVRSTWHRVSKGGESDRYCAAYFLHPNERSVIDPLPTATSSYIREKYPGFPKTAKQHLHDRVREAVQQQNSALYVG</sequence>
<keyword evidence="1" id="KW-0479">Metal-binding</keyword>
<name>A0A165HAJ6_9BASI</name>
<dbReference type="InterPro" id="IPR027443">
    <property type="entry name" value="IPNS-like_sf"/>
</dbReference>
<keyword evidence="1" id="KW-0408">Iron</keyword>
<dbReference type="InterPro" id="IPR044861">
    <property type="entry name" value="IPNS-like_FE2OG_OXY"/>
</dbReference>
<dbReference type="InterPro" id="IPR050231">
    <property type="entry name" value="Iron_ascorbate_oxido_reductase"/>
</dbReference>
<accession>A0A165HAJ6</accession>
<dbReference type="InterPro" id="IPR005123">
    <property type="entry name" value="Oxoglu/Fe-dep_dioxygenase_dom"/>
</dbReference>
<evidence type="ECO:0000313" key="3">
    <source>
        <dbReference type="EMBL" id="KZT59053.1"/>
    </source>
</evidence>
<dbReference type="OrthoDB" id="288590at2759"/>
<comment type="similarity">
    <text evidence="1">Belongs to the iron/ascorbate-dependent oxidoreductase family.</text>
</comment>
<keyword evidence="4" id="KW-1185">Reference proteome</keyword>
<evidence type="ECO:0000256" key="1">
    <source>
        <dbReference type="RuleBase" id="RU003682"/>
    </source>
</evidence>
<dbReference type="PROSITE" id="PS51471">
    <property type="entry name" value="FE2OG_OXY"/>
    <property type="match status" value="1"/>
</dbReference>
<dbReference type="Pfam" id="PF14226">
    <property type="entry name" value="DIOX_N"/>
    <property type="match status" value="1"/>
</dbReference>
<dbReference type="EMBL" id="KV423944">
    <property type="protein sequence ID" value="KZT59053.1"/>
    <property type="molecule type" value="Genomic_DNA"/>
</dbReference>
<dbReference type="AlphaFoldDB" id="A0A165HAJ6"/>
<dbReference type="PRINTS" id="PR00682">
    <property type="entry name" value="IPNSYNTHASE"/>
</dbReference>
<evidence type="ECO:0000259" key="2">
    <source>
        <dbReference type="PROSITE" id="PS51471"/>
    </source>
</evidence>
<evidence type="ECO:0000313" key="4">
    <source>
        <dbReference type="Proteomes" id="UP000076842"/>
    </source>
</evidence>
<dbReference type="GO" id="GO:0046872">
    <property type="term" value="F:metal ion binding"/>
    <property type="evidence" value="ECO:0007669"/>
    <property type="project" value="UniProtKB-KW"/>
</dbReference>
<dbReference type="PANTHER" id="PTHR47990">
    <property type="entry name" value="2-OXOGLUTARATE (2OG) AND FE(II)-DEPENDENT OXYGENASE SUPERFAMILY PROTEIN-RELATED"/>
    <property type="match status" value="1"/>
</dbReference>
<reference evidence="3 4" key="1">
    <citation type="journal article" date="2016" name="Mol. Biol. Evol.">
        <title>Comparative Genomics of Early-Diverging Mushroom-Forming Fungi Provides Insights into the Origins of Lignocellulose Decay Capabilities.</title>
        <authorList>
            <person name="Nagy L.G."/>
            <person name="Riley R."/>
            <person name="Tritt A."/>
            <person name="Adam C."/>
            <person name="Daum C."/>
            <person name="Floudas D."/>
            <person name="Sun H."/>
            <person name="Yadav J.S."/>
            <person name="Pangilinan J."/>
            <person name="Larsson K.H."/>
            <person name="Matsuura K."/>
            <person name="Barry K."/>
            <person name="Labutti K."/>
            <person name="Kuo R."/>
            <person name="Ohm R.A."/>
            <person name="Bhattacharya S.S."/>
            <person name="Shirouzu T."/>
            <person name="Yoshinaga Y."/>
            <person name="Martin F.M."/>
            <person name="Grigoriev I.V."/>
            <person name="Hibbett D.S."/>
        </authorList>
    </citation>
    <scope>NUCLEOTIDE SEQUENCE [LARGE SCALE GENOMIC DNA]</scope>
    <source>
        <strain evidence="3 4">HHB12733</strain>
    </source>
</reference>